<dbReference type="AlphaFoldDB" id="H8KPM5"/>
<feature type="chain" id="PRO_5003613759" description="Lipocalin-like domain-containing protein" evidence="1">
    <location>
        <begin position="22"/>
        <end position="135"/>
    </location>
</feature>
<accession>H8KPM5</accession>
<dbReference type="OrthoDB" id="1374598at2"/>
<sequence length="135" mass="14991">MKTIKLFVLLLFVCCSFSLLSFNTSQSDTPNISGLWADSNSVNFQHCYVIFSQTGNTLKVAHYLEFKGAPMVEEGEGIINNHKVSYKVVVTRAIPGWALKGEHLLELSPDGSTLRGVFKDEQGNTGPLVFKRIRP</sequence>
<organism evidence="2 3">
    <name type="scientific">Solitalea canadensis (strain ATCC 29591 / DSM 3403 / JCM 21819 / LMG 8368 / NBRC 15130 / NCIMB 12057 / USAM 9D)</name>
    <name type="common">Flexibacter canadensis</name>
    <dbReference type="NCBI Taxonomy" id="929556"/>
    <lineage>
        <taxon>Bacteria</taxon>
        <taxon>Pseudomonadati</taxon>
        <taxon>Bacteroidota</taxon>
        <taxon>Sphingobacteriia</taxon>
        <taxon>Sphingobacteriales</taxon>
        <taxon>Sphingobacteriaceae</taxon>
        <taxon>Solitalea</taxon>
    </lineage>
</organism>
<dbReference type="Proteomes" id="UP000007590">
    <property type="component" value="Chromosome"/>
</dbReference>
<dbReference type="EMBL" id="CP003349">
    <property type="protein sequence ID" value="AFD05923.1"/>
    <property type="molecule type" value="Genomic_DNA"/>
</dbReference>
<evidence type="ECO:0000313" key="2">
    <source>
        <dbReference type="EMBL" id="AFD05923.1"/>
    </source>
</evidence>
<evidence type="ECO:0000256" key="1">
    <source>
        <dbReference type="SAM" id="SignalP"/>
    </source>
</evidence>
<name>H8KPM5_SOLCM</name>
<dbReference type="STRING" id="929556.Solca_0805"/>
<dbReference type="KEGG" id="scn:Solca_0805"/>
<gene>
    <name evidence="2" type="ordered locus">Solca_0805</name>
</gene>
<dbReference type="eggNOG" id="ENOG5033751">
    <property type="taxonomic scope" value="Bacteria"/>
</dbReference>
<keyword evidence="1" id="KW-0732">Signal</keyword>
<protein>
    <recommendedName>
        <fullName evidence="4">Lipocalin-like domain-containing protein</fullName>
    </recommendedName>
</protein>
<dbReference type="RefSeq" id="WP_014679151.1">
    <property type="nucleotide sequence ID" value="NC_017770.1"/>
</dbReference>
<keyword evidence="3" id="KW-1185">Reference proteome</keyword>
<reference evidence="2" key="1">
    <citation type="submission" date="2012-02" db="EMBL/GenBank/DDBJ databases">
        <title>The complete genome of Solitalea canadensis DSM 3403.</title>
        <authorList>
            <consortium name="US DOE Joint Genome Institute (JGI-PGF)"/>
            <person name="Lucas S."/>
            <person name="Copeland A."/>
            <person name="Lapidus A."/>
            <person name="Glavina del Rio T."/>
            <person name="Dalin E."/>
            <person name="Tice H."/>
            <person name="Bruce D."/>
            <person name="Goodwin L."/>
            <person name="Pitluck S."/>
            <person name="Peters L."/>
            <person name="Ovchinnikova G."/>
            <person name="Lu M."/>
            <person name="Kyrpides N."/>
            <person name="Mavromatis K."/>
            <person name="Ivanova N."/>
            <person name="Brettin T."/>
            <person name="Detter J.C."/>
            <person name="Han C."/>
            <person name="Larimer F."/>
            <person name="Land M."/>
            <person name="Hauser L."/>
            <person name="Markowitz V."/>
            <person name="Cheng J.-F."/>
            <person name="Hugenholtz P."/>
            <person name="Woyke T."/>
            <person name="Wu D."/>
            <person name="Spring S."/>
            <person name="Schroeder M."/>
            <person name="Kopitz M."/>
            <person name="Brambilla E."/>
            <person name="Klenk H.-P."/>
            <person name="Eisen J.A."/>
        </authorList>
    </citation>
    <scope>NUCLEOTIDE SEQUENCE</scope>
    <source>
        <strain evidence="2">DSM 3403</strain>
    </source>
</reference>
<feature type="signal peptide" evidence="1">
    <location>
        <begin position="1"/>
        <end position="21"/>
    </location>
</feature>
<evidence type="ECO:0008006" key="4">
    <source>
        <dbReference type="Google" id="ProtNLM"/>
    </source>
</evidence>
<evidence type="ECO:0000313" key="3">
    <source>
        <dbReference type="Proteomes" id="UP000007590"/>
    </source>
</evidence>
<proteinExistence type="predicted"/>
<dbReference type="HOGENOM" id="CLU_1884410_0_0_10"/>